<dbReference type="Proteomes" id="UP001377567">
    <property type="component" value="Unassembled WGS sequence"/>
</dbReference>
<dbReference type="InterPro" id="IPR038966">
    <property type="entry name" value="TMA17"/>
</dbReference>
<dbReference type="GO" id="GO:0030674">
    <property type="term" value="F:protein-macromolecule adaptor activity"/>
    <property type="evidence" value="ECO:0007669"/>
    <property type="project" value="TreeGrafter"/>
</dbReference>
<proteinExistence type="predicted"/>
<reference evidence="2 3" key="1">
    <citation type="journal article" date="2023" name="Elife">
        <title>Identification of key yeast species and microbe-microbe interactions impacting larval growth of Drosophila in the wild.</title>
        <authorList>
            <person name="Mure A."/>
            <person name="Sugiura Y."/>
            <person name="Maeda R."/>
            <person name="Honda K."/>
            <person name="Sakurai N."/>
            <person name="Takahashi Y."/>
            <person name="Watada M."/>
            <person name="Katoh T."/>
            <person name="Gotoh A."/>
            <person name="Gotoh Y."/>
            <person name="Taniguchi I."/>
            <person name="Nakamura K."/>
            <person name="Hayashi T."/>
            <person name="Katayama T."/>
            <person name="Uemura T."/>
            <person name="Hattori Y."/>
        </authorList>
    </citation>
    <scope>NUCLEOTIDE SEQUENCE [LARGE SCALE GENOMIC DNA]</scope>
    <source>
        <strain evidence="2 3">KH-74</strain>
    </source>
</reference>
<dbReference type="PANTHER" id="PTHR40422:SF1">
    <property type="entry name" value="TRANSLATION MACHINERY-ASSOCIATED PROTEIN 17"/>
    <property type="match status" value="1"/>
</dbReference>
<evidence type="ECO:0000256" key="1">
    <source>
        <dbReference type="SAM" id="MobiDB-lite"/>
    </source>
</evidence>
<dbReference type="GO" id="GO:0070682">
    <property type="term" value="P:proteasome regulatory particle assembly"/>
    <property type="evidence" value="ECO:0007669"/>
    <property type="project" value="InterPro"/>
</dbReference>
<dbReference type="EMBL" id="BTGD01000001">
    <property type="protein sequence ID" value="GMM53699.1"/>
    <property type="molecule type" value="Genomic_DNA"/>
</dbReference>
<organism evidence="2 3">
    <name type="scientific">Maudiozyma humilis</name>
    <name type="common">Sour dough yeast</name>
    <name type="synonym">Kazachstania humilis</name>
    <dbReference type="NCBI Taxonomy" id="51915"/>
    <lineage>
        <taxon>Eukaryota</taxon>
        <taxon>Fungi</taxon>
        <taxon>Dikarya</taxon>
        <taxon>Ascomycota</taxon>
        <taxon>Saccharomycotina</taxon>
        <taxon>Saccharomycetes</taxon>
        <taxon>Saccharomycetales</taxon>
        <taxon>Saccharomycetaceae</taxon>
        <taxon>Maudiozyma</taxon>
    </lineage>
</organism>
<sequence>MSAEGVRRPIQIEEFKQAIKELASGELDRIQREIENNIRHLTRSNQRLLAYIDKIEGKVSKDNVDEIEELDNVDASDLGLFKESLLENQLVLNNNQERIAALEQEKIFRTSGMASAAVESSASKTPVVEDAPQTSLYL</sequence>
<name>A0AAV5RQ54_MAUHU</name>
<accession>A0AAV5RQ54</accession>
<keyword evidence="3" id="KW-1185">Reference proteome</keyword>
<comment type="caution">
    <text evidence="2">The sequence shown here is derived from an EMBL/GenBank/DDBJ whole genome shotgun (WGS) entry which is preliminary data.</text>
</comment>
<feature type="region of interest" description="Disordered" evidence="1">
    <location>
        <begin position="119"/>
        <end position="138"/>
    </location>
</feature>
<evidence type="ECO:0000313" key="3">
    <source>
        <dbReference type="Proteomes" id="UP001377567"/>
    </source>
</evidence>
<evidence type="ECO:0000313" key="2">
    <source>
        <dbReference type="EMBL" id="GMM53699.1"/>
    </source>
</evidence>
<dbReference type="AlphaFoldDB" id="A0AAV5RQ54"/>
<dbReference type="PANTHER" id="PTHR40422">
    <property type="entry name" value="TRANSLATION MACHINERY-ASSOCIATED PROTEIN 17"/>
    <property type="match status" value="1"/>
</dbReference>
<gene>
    <name evidence="2" type="ORF">DAKH74_003150</name>
</gene>
<protein>
    <submittedName>
        <fullName evidence="2">Tma17 protein</fullName>
    </submittedName>
</protein>